<name>A0AAE3VJC2_9BACT</name>
<dbReference type="InterPro" id="IPR003717">
    <property type="entry name" value="RecO"/>
</dbReference>
<gene>
    <name evidence="5" type="ORF">J3R75_003473</name>
</gene>
<keyword evidence="3" id="KW-0234">DNA repair</keyword>
<accession>A0AAE3VJC2</accession>
<keyword evidence="1" id="KW-0227">DNA damage</keyword>
<dbReference type="AlphaFoldDB" id="A0AAE3VJC2"/>
<dbReference type="RefSeq" id="WP_307264060.1">
    <property type="nucleotide sequence ID" value="NZ_JAUSVL010000001.1"/>
</dbReference>
<dbReference type="Pfam" id="PF11967">
    <property type="entry name" value="RecO_N"/>
    <property type="match status" value="1"/>
</dbReference>
<dbReference type="Gene3D" id="2.40.50.140">
    <property type="entry name" value="Nucleic acid-binding proteins"/>
    <property type="match status" value="1"/>
</dbReference>
<keyword evidence="2" id="KW-0233">DNA recombination</keyword>
<dbReference type="Proteomes" id="UP001238163">
    <property type="component" value="Unassembled WGS sequence"/>
</dbReference>
<reference evidence="5" key="1">
    <citation type="submission" date="2023-07" db="EMBL/GenBank/DDBJ databases">
        <title>Genomic Encyclopedia of Type Strains, Phase IV (KMG-IV): sequencing the most valuable type-strain genomes for metagenomic binning, comparative biology and taxonomic classification.</title>
        <authorList>
            <person name="Goeker M."/>
        </authorList>
    </citation>
    <scope>NUCLEOTIDE SEQUENCE</scope>
    <source>
        <strain evidence="5">DSM 24202</strain>
    </source>
</reference>
<evidence type="ECO:0000256" key="1">
    <source>
        <dbReference type="ARBA" id="ARBA00022763"/>
    </source>
</evidence>
<dbReference type="PANTHER" id="PTHR33991:SF1">
    <property type="entry name" value="DNA REPAIR PROTEIN RECO"/>
    <property type="match status" value="1"/>
</dbReference>
<sequence length="205" mass="22767">MSDAIETEYLVLRKVPFGEGDLIVNGITPGQGKVAFLIYHALDSGKRRFPHFDLFRCLQVRYAPGKNELQKCQDSDLLEDFSGVSADYGNFQAACWLARFALDNVLPGVPHEHFFRASCNACRALAARALPPAAILSGACLVYLYEAGWLSDYQDSPQTVQQCQRLIDMAMGEAEAPALTERNWQDIFAWCKGLLLQSDCAVPQD</sequence>
<dbReference type="InterPro" id="IPR022572">
    <property type="entry name" value="DNA_rep/recomb_RecO_N"/>
</dbReference>
<proteinExistence type="predicted"/>
<dbReference type="EMBL" id="JAUSVL010000001">
    <property type="protein sequence ID" value="MDQ0291366.1"/>
    <property type="molecule type" value="Genomic_DNA"/>
</dbReference>
<dbReference type="GO" id="GO:0043590">
    <property type="term" value="C:bacterial nucleoid"/>
    <property type="evidence" value="ECO:0007669"/>
    <property type="project" value="TreeGrafter"/>
</dbReference>
<evidence type="ECO:0000259" key="4">
    <source>
        <dbReference type="Pfam" id="PF11967"/>
    </source>
</evidence>
<dbReference type="GO" id="GO:0006302">
    <property type="term" value="P:double-strand break repair"/>
    <property type="evidence" value="ECO:0007669"/>
    <property type="project" value="TreeGrafter"/>
</dbReference>
<evidence type="ECO:0000256" key="3">
    <source>
        <dbReference type="ARBA" id="ARBA00023204"/>
    </source>
</evidence>
<feature type="domain" description="DNA replication/recombination mediator RecO N-terminal" evidence="4">
    <location>
        <begin position="4"/>
        <end position="79"/>
    </location>
</feature>
<protein>
    <submittedName>
        <fullName evidence="5">Recombinational DNA repair protein (RecF pathway)</fullName>
    </submittedName>
</protein>
<keyword evidence="6" id="KW-1185">Reference proteome</keyword>
<evidence type="ECO:0000256" key="2">
    <source>
        <dbReference type="ARBA" id="ARBA00023172"/>
    </source>
</evidence>
<organism evidence="5 6">
    <name type="scientific">Oligosphaera ethanolica</name>
    <dbReference type="NCBI Taxonomy" id="760260"/>
    <lineage>
        <taxon>Bacteria</taxon>
        <taxon>Pseudomonadati</taxon>
        <taxon>Lentisphaerota</taxon>
        <taxon>Oligosphaeria</taxon>
        <taxon>Oligosphaerales</taxon>
        <taxon>Oligosphaeraceae</taxon>
        <taxon>Oligosphaera</taxon>
    </lineage>
</organism>
<dbReference type="InterPro" id="IPR012340">
    <property type="entry name" value="NA-bd_OB-fold"/>
</dbReference>
<comment type="caution">
    <text evidence="5">The sequence shown here is derived from an EMBL/GenBank/DDBJ whole genome shotgun (WGS) entry which is preliminary data.</text>
</comment>
<evidence type="ECO:0000313" key="5">
    <source>
        <dbReference type="EMBL" id="MDQ0291366.1"/>
    </source>
</evidence>
<dbReference type="PANTHER" id="PTHR33991">
    <property type="entry name" value="DNA REPAIR PROTEIN RECO"/>
    <property type="match status" value="1"/>
</dbReference>
<dbReference type="GO" id="GO:0006310">
    <property type="term" value="P:DNA recombination"/>
    <property type="evidence" value="ECO:0007669"/>
    <property type="project" value="UniProtKB-KW"/>
</dbReference>
<evidence type="ECO:0000313" key="6">
    <source>
        <dbReference type="Proteomes" id="UP001238163"/>
    </source>
</evidence>